<proteinExistence type="predicted"/>
<organism evidence="2 3">
    <name type="scientific">Ramlibacter cellulosilyticus</name>
    <dbReference type="NCBI Taxonomy" id="2764187"/>
    <lineage>
        <taxon>Bacteria</taxon>
        <taxon>Pseudomonadati</taxon>
        <taxon>Pseudomonadota</taxon>
        <taxon>Betaproteobacteria</taxon>
        <taxon>Burkholderiales</taxon>
        <taxon>Comamonadaceae</taxon>
        <taxon>Ramlibacter</taxon>
    </lineage>
</organism>
<accession>A0A923MWI7</accession>
<dbReference type="RefSeq" id="WP_187078175.1">
    <property type="nucleotide sequence ID" value="NZ_JACORT010000010.1"/>
</dbReference>
<evidence type="ECO:0000313" key="3">
    <source>
        <dbReference type="Proteomes" id="UP000608513"/>
    </source>
</evidence>
<evidence type="ECO:0000313" key="2">
    <source>
        <dbReference type="EMBL" id="MBC5785434.1"/>
    </source>
</evidence>
<keyword evidence="1" id="KW-1133">Transmembrane helix</keyword>
<dbReference type="AlphaFoldDB" id="A0A923MWI7"/>
<evidence type="ECO:0000256" key="1">
    <source>
        <dbReference type="SAM" id="Phobius"/>
    </source>
</evidence>
<feature type="transmembrane region" description="Helical" evidence="1">
    <location>
        <begin position="35"/>
        <end position="57"/>
    </location>
</feature>
<sequence length="59" mass="6053">MFGIPMYVWFFLFAAIAAVAARVLAGPVGDDAGSFPGWILYAVAAGCVVIALALIALGH</sequence>
<reference evidence="2" key="1">
    <citation type="submission" date="2020-08" db="EMBL/GenBank/DDBJ databases">
        <title>Ramlibacter sp. USB13 16S ribosomal RNA gene genome sequencing and assembly.</title>
        <authorList>
            <person name="Kang M."/>
        </authorList>
    </citation>
    <scope>NUCLEOTIDE SEQUENCE</scope>
    <source>
        <strain evidence="2">USB13</strain>
    </source>
</reference>
<keyword evidence="1" id="KW-0812">Transmembrane</keyword>
<protein>
    <submittedName>
        <fullName evidence="2">Uncharacterized protein</fullName>
    </submittedName>
</protein>
<dbReference type="EMBL" id="JACORT010000010">
    <property type="protein sequence ID" value="MBC5785434.1"/>
    <property type="molecule type" value="Genomic_DNA"/>
</dbReference>
<keyword evidence="3" id="KW-1185">Reference proteome</keyword>
<keyword evidence="1" id="KW-0472">Membrane</keyword>
<name>A0A923MWI7_9BURK</name>
<gene>
    <name evidence="2" type="ORF">H8N03_20975</name>
</gene>
<comment type="caution">
    <text evidence="2">The sequence shown here is derived from an EMBL/GenBank/DDBJ whole genome shotgun (WGS) entry which is preliminary data.</text>
</comment>
<dbReference type="Proteomes" id="UP000608513">
    <property type="component" value="Unassembled WGS sequence"/>
</dbReference>